<accession>A0A1J1I350</accession>
<organism evidence="1 2">
    <name type="scientific">Clunio marinus</name>
    <dbReference type="NCBI Taxonomy" id="568069"/>
    <lineage>
        <taxon>Eukaryota</taxon>
        <taxon>Metazoa</taxon>
        <taxon>Ecdysozoa</taxon>
        <taxon>Arthropoda</taxon>
        <taxon>Hexapoda</taxon>
        <taxon>Insecta</taxon>
        <taxon>Pterygota</taxon>
        <taxon>Neoptera</taxon>
        <taxon>Endopterygota</taxon>
        <taxon>Diptera</taxon>
        <taxon>Nematocera</taxon>
        <taxon>Chironomoidea</taxon>
        <taxon>Chironomidae</taxon>
        <taxon>Clunio</taxon>
    </lineage>
</organism>
<proteinExistence type="predicted"/>
<dbReference type="Proteomes" id="UP000183832">
    <property type="component" value="Unassembled WGS sequence"/>
</dbReference>
<keyword evidence="2" id="KW-1185">Reference proteome</keyword>
<reference evidence="1 2" key="1">
    <citation type="submission" date="2015-04" db="EMBL/GenBank/DDBJ databases">
        <authorList>
            <person name="Syromyatnikov M.Y."/>
            <person name="Popov V.N."/>
        </authorList>
    </citation>
    <scope>NUCLEOTIDE SEQUENCE [LARGE SCALE GENOMIC DNA]</scope>
</reference>
<protein>
    <submittedName>
        <fullName evidence="1">CLUMA_CG007718, isoform A</fullName>
    </submittedName>
</protein>
<gene>
    <name evidence="1" type="ORF">CLUMA_CG007718</name>
</gene>
<dbReference type="AlphaFoldDB" id="A0A1J1I350"/>
<dbReference type="EMBL" id="CVRI01000038">
    <property type="protein sequence ID" value="CRK94202.1"/>
    <property type="molecule type" value="Genomic_DNA"/>
</dbReference>
<name>A0A1J1I350_9DIPT</name>
<evidence type="ECO:0000313" key="2">
    <source>
        <dbReference type="Proteomes" id="UP000183832"/>
    </source>
</evidence>
<sequence length="74" mass="9000">MVRKTKAERAKKTILTCAKRLHRSFPTNNREHLRSENRQRQMSRVHFQFKPINEISHDTYYDSQLLFCGFLNEF</sequence>
<evidence type="ECO:0000313" key="1">
    <source>
        <dbReference type="EMBL" id="CRK94202.1"/>
    </source>
</evidence>